<keyword evidence="2" id="KW-1003">Cell membrane</keyword>
<dbReference type="Proteomes" id="UP000220922">
    <property type="component" value="Unassembled WGS sequence"/>
</dbReference>
<proteinExistence type="predicted"/>
<dbReference type="Pfam" id="PF13396">
    <property type="entry name" value="PLDc_N"/>
    <property type="match status" value="1"/>
</dbReference>
<dbReference type="OrthoDB" id="3243324at2"/>
<accession>A0A2H3LAL1</accession>
<evidence type="ECO:0000256" key="3">
    <source>
        <dbReference type="ARBA" id="ARBA00022692"/>
    </source>
</evidence>
<dbReference type="InterPro" id="IPR027379">
    <property type="entry name" value="CLS_N"/>
</dbReference>
<organism evidence="8 9">
    <name type="scientific">Candidatus Chloroploca asiatica</name>
    <dbReference type="NCBI Taxonomy" id="1506545"/>
    <lineage>
        <taxon>Bacteria</taxon>
        <taxon>Bacillati</taxon>
        <taxon>Chloroflexota</taxon>
        <taxon>Chloroflexia</taxon>
        <taxon>Chloroflexales</taxon>
        <taxon>Chloroflexineae</taxon>
        <taxon>Oscillochloridaceae</taxon>
        <taxon>Candidatus Chloroploca</taxon>
    </lineage>
</organism>
<evidence type="ECO:0000313" key="8">
    <source>
        <dbReference type="EMBL" id="PDV99419.1"/>
    </source>
</evidence>
<evidence type="ECO:0000313" key="9">
    <source>
        <dbReference type="Proteomes" id="UP000220922"/>
    </source>
</evidence>
<gene>
    <name evidence="8" type="ORF">A9Q02_12290</name>
</gene>
<dbReference type="AlphaFoldDB" id="A0A2H3LAL1"/>
<feature type="domain" description="Cardiolipin synthase N-terminal" evidence="7">
    <location>
        <begin position="29"/>
        <end position="69"/>
    </location>
</feature>
<evidence type="ECO:0000256" key="6">
    <source>
        <dbReference type="SAM" id="Phobius"/>
    </source>
</evidence>
<evidence type="ECO:0000256" key="1">
    <source>
        <dbReference type="ARBA" id="ARBA00004651"/>
    </source>
</evidence>
<evidence type="ECO:0000256" key="2">
    <source>
        <dbReference type="ARBA" id="ARBA00022475"/>
    </source>
</evidence>
<feature type="transmembrane region" description="Helical" evidence="6">
    <location>
        <begin position="47"/>
        <end position="67"/>
    </location>
</feature>
<dbReference type="EMBL" id="LYXE01000072">
    <property type="protein sequence ID" value="PDV99419.1"/>
    <property type="molecule type" value="Genomic_DNA"/>
</dbReference>
<sequence length="73" mass="8172">MKKVAWSDLSPKQRGILLALASLQLSLLATALVDLFFRPPEQVNGPRWAWALASFVSFVGPLAYLRFGRKRAE</sequence>
<evidence type="ECO:0000256" key="4">
    <source>
        <dbReference type="ARBA" id="ARBA00022989"/>
    </source>
</evidence>
<evidence type="ECO:0000256" key="5">
    <source>
        <dbReference type="ARBA" id="ARBA00023136"/>
    </source>
</evidence>
<name>A0A2H3LAL1_9CHLR</name>
<reference evidence="8 9" key="1">
    <citation type="submission" date="2016-05" db="EMBL/GenBank/DDBJ databases">
        <authorList>
            <person name="Lavstsen T."/>
            <person name="Jespersen J.S."/>
        </authorList>
    </citation>
    <scope>NUCLEOTIDE SEQUENCE [LARGE SCALE GENOMIC DNA]</scope>
    <source>
        <strain evidence="8 9">B7-9</strain>
    </source>
</reference>
<keyword evidence="4 6" id="KW-1133">Transmembrane helix</keyword>
<dbReference type="GO" id="GO:0005886">
    <property type="term" value="C:plasma membrane"/>
    <property type="evidence" value="ECO:0007669"/>
    <property type="project" value="UniProtKB-SubCell"/>
</dbReference>
<evidence type="ECO:0000259" key="7">
    <source>
        <dbReference type="Pfam" id="PF13396"/>
    </source>
</evidence>
<keyword evidence="5 6" id="KW-0472">Membrane</keyword>
<protein>
    <recommendedName>
        <fullName evidence="7">Cardiolipin synthase N-terminal domain-containing protein</fullName>
    </recommendedName>
</protein>
<keyword evidence="3 6" id="KW-0812">Transmembrane</keyword>
<dbReference type="RefSeq" id="WP_097651891.1">
    <property type="nucleotide sequence ID" value="NZ_LYXE01000072.1"/>
</dbReference>
<comment type="subcellular location">
    <subcellularLocation>
        <location evidence="1">Cell membrane</location>
        <topology evidence="1">Multi-pass membrane protein</topology>
    </subcellularLocation>
</comment>
<keyword evidence="9" id="KW-1185">Reference proteome</keyword>
<comment type="caution">
    <text evidence="8">The sequence shown here is derived from an EMBL/GenBank/DDBJ whole genome shotgun (WGS) entry which is preliminary data.</text>
</comment>